<accession>A0A9W7GH26</accession>
<protein>
    <submittedName>
        <fullName evidence="2">Uncharacterized protein</fullName>
    </submittedName>
</protein>
<name>A0A9W7GH26_9STRA</name>
<dbReference type="Proteomes" id="UP001165065">
    <property type="component" value="Unassembled WGS sequence"/>
</dbReference>
<reference evidence="3" key="1">
    <citation type="journal article" date="2023" name="Commun. Biol.">
        <title>Genome analysis of Parmales, the sister group of diatoms, reveals the evolutionary specialization of diatoms from phago-mixotrophs to photoautotrophs.</title>
        <authorList>
            <person name="Ban H."/>
            <person name="Sato S."/>
            <person name="Yoshikawa S."/>
            <person name="Yamada K."/>
            <person name="Nakamura Y."/>
            <person name="Ichinomiya M."/>
            <person name="Sato N."/>
            <person name="Blanc-Mathieu R."/>
            <person name="Endo H."/>
            <person name="Kuwata A."/>
            <person name="Ogata H."/>
        </authorList>
    </citation>
    <scope>NUCLEOTIDE SEQUENCE [LARGE SCALE GENOMIC DNA]</scope>
</reference>
<organism evidence="2 3">
    <name type="scientific">Triparma columacea</name>
    <dbReference type="NCBI Taxonomy" id="722753"/>
    <lineage>
        <taxon>Eukaryota</taxon>
        <taxon>Sar</taxon>
        <taxon>Stramenopiles</taxon>
        <taxon>Ochrophyta</taxon>
        <taxon>Bolidophyceae</taxon>
        <taxon>Parmales</taxon>
        <taxon>Triparmaceae</taxon>
        <taxon>Triparma</taxon>
    </lineage>
</organism>
<comment type="caution">
    <text evidence="2">The sequence shown here is derived from an EMBL/GenBank/DDBJ whole genome shotgun (WGS) entry which is preliminary data.</text>
</comment>
<evidence type="ECO:0000313" key="2">
    <source>
        <dbReference type="EMBL" id="GMI45781.1"/>
    </source>
</evidence>
<feature type="region of interest" description="Disordered" evidence="1">
    <location>
        <begin position="1"/>
        <end position="25"/>
    </location>
</feature>
<keyword evidence="3" id="KW-1185">Reference proteome</keyword>
<gene>
    <name evidence="2" type="ORF">TrCOL_g4800</name>
</gene>
<evidence type="ECO:0000313" key="3">
    <source>
        <dbReference type="Proteomes" id="UP001165065"/>
    </source>
</evidence>
<dbReference type="OrthoDB" id="10551702at2759"/>
<sequence length="277" mass="31625">GIATCRARVGQEGEGSEQRTGEKVTEKVLEEHGHDLKDDEEARETALVLHLFHKDKEESESWGRGKRLKVRDAEKWATEFGEEKIWNVEPPHLSEREDSKSRRVAIRDAVLGVPKTTLSWKRPAFPEIPAATPGEASKRWLDLAEDDLTGVMAMVPVSLITQTKLSVSRDDAGQVTRRWQTANGVLLEPLRAALEKKRDRERKNQEMEKEETFELDQLLKAFSVLHLLIFRMELNIKAVRELRGAGREGAEVWGEGNGRDSVKARLKLWEKKQYKTL</sequence>
<dbReference type="EMBL" id="BRYA01001639">
    <property type="protein sequence ID" value="GMI45781.1"/>
    <property type="molecule type" value="Genomic_DNA"/>
</dbReference>
<evidence type="ECO:0000256" key="1">
    <source>
        <dbReference type="SAM" id="MobiDB-lite"/>
    </source>
</evidence>
<dbReference type="AlphaFoldDB" id="A0A9W7GH26"/>
<feature type="non-terminal residue" evidence="2">
    <location>
        <position position="1"/>
    </location>
</feature>
<feature type="non-terminal residue" evidence="2">
    <location>
        <position position="277"/>
    </location>
</feature>
<feature type="compositionally biased region" description="Basic and acidic residues" evidence="1">
    <location>
        <begin position="16"/>
        <end position="25"/>
    </location>
</feature>
<proteinExistence type="predicted"/>